<sequence>MGMVRMSGGYEVDLSGLEAAGKALGKAAGSAAENAGRLHACRTNVEFTDGSTLDDLLRGDAENLPLRKLEGVIAKLTDLVERRQTHVADELDYAGKAMLKIKALYARADGQG</sequence>
<accession>A0ABU0EYG0</accession>
<evidence type="ECO:0008006" key="3">
    <source>
        <dbReference type="Google" id="ProtNLM"/>
    </source>
</evidence>
<evidence type="ECO:0000313" key="2">
    <source>
        <dbReference type="Proteomes" id="UP001229651"/>
    </source>
</evidence>
<comment type="caution">
    <text evidence="1">The sequence shown here is derived from an EMBL/GenBank/DDBJ whole genome shotgun (WGS) entry which is preliminary data.</text>
</comment>
<dbReference type="EMBL" id="JAUSUT010000001">
    <property type="protein sequence ID" value="MDQ0380355.1"/>
    <property type="molecule type" value="Genomic_DNA"/>
</dbReference>
<name>A0ABU0EYG0_9PSEU</name>
<proteinExistence type="predicted"/>
<gene>
    <name evidence="1" type="ORF">FB470_004349</name>
</gene>
<protein>
    <recommendedName>
        <fullName evidence="3">Excreted virulence factor EspC, type VII ESX diderm</fullName>
    </recommendedName>
</protein>
<evidence type="ECO:0000313" key="1">
    <source>
        <dbReference type="EMBL" id="MDQ0380355.1"/>
    </source>
</evidence>
<dbReference type="Proteomes" id="UP001229651">
    <property type="component" value="Unassembled WGS sequence"/>
</dbReference>
<reference evidence="1 2" key="1">
    <citation type="submission" date="2023-07" db="EMBL/GenBank/DDBJ databases">
        <title>Sequencing the genomes of 1000 actinobacteria strains.</title>
        <authorList>
            <person name="Klenk H.-P."/>
        </authorList>
    </citation>
    <scope>NUCLEOTIDE SEQUENCE [LARGE SCALE GENOMIC DNA]</scope>
    <source>
        <strain evidence="1 2">DSM 45805</strain>
    </source>
</reference>
<organism evidence="1 2">
    <name type="scientific">Amycolatopsis thermophila</name>
    <dbReference type="NCBI Taxonomy" id="206084"/>
    <lineage>
        <taxon>Bacteria</taxon>
        <taxon>Bacillati</taxon>
        <taxon>Actinomycetota</taxon>
        <taxon>Actinomycetes</taxon>
        <taxon>Pseudonocardiales</taxon>
        <taxon>Pseudonocardiaceae</taxon>
        <taxon>Amycolatopsis</taxon>
    </lineage>
</organism>
<keyword evidence="2" id="KW-1185">Reference proteome</keyword>